<dbReference type="OrthoDB" id="3552691at2759"/>
<accession>W9CCL1</accession>
<reference evidence="2 3" key="1">
    <citation type="journal article" date="2014" name="Genome Announc.">
        <title>Draft genome sequence of Sclerotinia borealis, a psychrophilic plant pathogenic fungus.</title>
        <authorList>
            <person name="Mardanov A.V."/>
            <person name="Beletsky A.V."/>
            <person name="Kadnikov V.V."/>
            <person name="Ignatov A.N."/>
            <person name="Ravin N.V."/>
        </authorList>
    </citation>
    <scope>NUCLEOTIDE SEQUENCE [LARGE SCALE GENOMIC DNA]</scope>
    <source>
        <strain evidence="3">F-4157</strain>
    </source>
</reference>
<feature type="compositionally biased region" description="Polar residues" evidence="1">
    <location>
        <begin position="131"/>
        <end position="180"/>
    </location>
</feature>
<feature type="region of interest" description="Disordered" evidence="1">
    <location>
        <begin position="116"/>
        <end position="182"/>
    </location>
</feature>
<proteinExistence type="predicted"/>
<feature type="compositionally biased region" description="Polar residues" evidence="1">
    <location>
        <begin position="116"/>
        <end position="125"/>
    </location>
</feature>
<evidence type="ECO:0000313" key="3">
    <source>
        <dbReference type="Proteomes" id="UP000019487"/>
    </source>
</evidence>
<organism evidence="2 3">
    <name type="scientific">Sclerotinia borealis (strain F-4128)</name>
    <dbReference type="NCBI Taxonomy" id="1432307"/>
    <lineage>
        <taxon>Eukaryota</taxon>
        <taxon>Fungi</taxon>
        <taxon>Dikarya</taxon>
        <taxon>Ascomycota</taxon>
        <taxon>Pezizomycotina</taxon>
        <taxon>Leotiomycetes</taxon>
        <taxon>Helotiales</taxon>
        <taxon>Sclerotiniaceae</taxon>
        <taxon>Sclerotinia</taxon>
    </lineage>
</organism>
<protein>
    <submittedName>
        <fullName evidence="2">Uncharacterized protein</fullName>
    </submittedName>
</protein>
<dbReference type="EMBL" id="AYSA01000378">
    <property type="protein sequence ID" value="ESZ92564.1"/>
    <property type="molecule type" value="Genomic_DNA"/>
</dbReference>
<dbReference type="AlphaFoldDB" id="W9CCL1"/>
<sequence>MAYTFALPFRPVCPGPTNFHLYHEQVNPTDQESEYDADVEAVDLEEVESEHEVPRSISSPTQALGSPIIAWQAFKTTQPGAAGVEIAEVDIIAQADLLEDGNWHAVRTPQIEPVQTFSPRSSGWTPINVPSPKTSPIRNVESATYDTATSDTENNQSSIIQSNGWSVTNGSQTDTSQATSVELDKPSLSYPQKWNTLHRHPKKAKPVMKTMFDMPQLKANFRKYKKEYTSASAKEQIKWLKYRIACLDTDNSVDYNFETTILEAEWDAFWERRRWLKQEMLRIKNVYTLARHRRQERIHYALRANYDIAFIKSLAEN</sequence>
<evidence type="ECO:0000256" key="1">
    <source>
        <dbReference type="SAM" id="MobiDB-lite"/>
    </source>
</evidence>
<evidence type="ECO:0000313" key="2">
    <source>
        <dbReference type="EMBL" id="ESZ92564.1"/>
    </source>
</evidence>
<name>W9CCL1_SCLBF</name>
<keyword evidence="3" id="KW-1185">Reference proteome</keyword>
<comment type="caution">
    <text evidence="2">The sequence shown here is derived from an EMBL/GenBank/DDBJ whole genome shotgun (WGS) entry which is preliminary data.</text>
</comment>
<gene>
    <name evidence="2" type="ORF">SBOR_7049</name>
</gene>
<dbReference type="Proteomes" id="UP000019487">
    <property type="component" value="Unassembled WGS sequence"/>
</dbReference>
<dbReference type="HOGENOM" id="CLU_894752_0_0_1"/>